<dbReference type="Pfam" id="PF19609">
    <property type="entry name" value="DUF6114"/>
    <property type="match status" value="1"/>
</dbReference>
<protein>
    <submittedName>
        <fullName evidence="3">DUF6114 domain-containing protein</fullName>
    </submittedName>
</protein>
<dbReference type="EMBL" id="JBHSCN010000002">
    <property type="protein sequence ID" value="MFC4242018.1"/>
    <property type="molecule type" value="Genomic_DNA"/>
</dbReference>
<feature type="region of interest" description="Disordered" evidence="1">
    <location>
        <begin position="195"/>
        <end position="294"/>
    </location>
</feature>
<comment type="caution">
    <text evidence="3">The sequence shown here is derived from an EMBL/GenBank/DDBJ whole genome shotgun (WGS) entry which is preliminary data.</text>
</comment>
<accession>A0ABV8Q3V7</accession>
<dbReference type="RefSeq" id="WP_390226795.1">
    <property type="nucleotide sequence ID" value="NZ_JBHSCN010000002.1"/>
</dbReference>
<keyword evidence="2" id="KW-0472">Membrane</keyword>
<dbReference type="Proteomes" id="UP001595900">
    <property type="component" value="Unassembled WGS sequence"/>
</dbReference>
<keyword evidence="2" id="KW-1133">Transmembrane helix</keyword>
<dbReference type="InterPro" id="IPR046096">
    <property type="entry name" value="DUF6114"/>
</dbReference>
<keyword evidence="2" id="KW-0812">Transmembrane</keyword>
<evidence type="ECO:0000256" key="1">
    <source>
        <dbReference type="SAM" id="MobiDB-lite"/>
    </source>
</evidence>
<proteinExistence type="predicted"/>
<feature type="compositionally biased region" description="Low complexity" evidence="1">
    <location>
        <begin position="195"/>
        <end position="259"/>
    </location>
</feature>
<evidence type="ECO:0000313" key="3">
    <source>
        <dbReference type="EMBL" id="MFC4242018.1"/>
    </source>
</evidence>
<evidence type="ECO:0000313" key="4">
    <source>
        <dbReference type="Proteomes" id="UP001595900"/>
    </source>
</evidence>
<evidence type="ECO:0000256" key="2">
    <source>
        <dbReference type="SAM" id="Phobius"/>
    </source>
</evidence>
<sequence length="439" mass="44486">MTKRRTAFRQWRSERPFWGALLIAIGGIEEFFSGQLDIGKIHIQLGLEGLQALLIPAVLLLLGILIALMPVHRIFYGIIALVLAVYSLIGVNLGGFVIGMLLSAVGGVLVVAWMPKHVAPAPTEAPEVDASAEPDPKAAKPRRRWLGGGTAAVIAAGALALAATAPQPAQAAEAPRAGSTVASGCVLLIICSPSSSSSPSPSPSTSSSSAPSSNPSPSSGGPSSSPSSPSTPTLPSAPSVPGTGSSSSPVQSSPSGTQVGVPGQNRSSAPAPGTKATTKEDLPSGATTDTPVVGLGADNSHGIFTLPSATIDGDSLQLSGTKQVGVVTVPLADGTRATAIRIECSQLTIGAFHLDTKNRSEKVNLDTDGMTLSGNVVVWVDRIGTQYGDGEGLDQSLKANPLTLGALMTLLGQGHLVLGLVGAQAETMTLKSFNLQPLS</sequence>
<keyword evidence="4" id="KW-1185">Reference proteome</keyword>
<feature type="transmembrane region" description="Helical" evidence="2">
    <location>
        <begin position="74"/>
        <end position="90"/>
    </location>
</feature>
<feature type="transmembrane region" description="Helical" evidence="2">
    <location>
        <begin position="49"/>
        <end position="67"/>
    </location>
</feature>
<name>A0ABV8Q3V7_9MICO</name>
<gene>
    <name evidence="3" type="ORF">ACFOYW_01425</name>
</gene>
<reference evidence="4" key="1">
    <citation type="journal article" date="2019" name="Int. J. Syst. Evol. Microbiol.">
        <title>The Global Catalogue of Microorganisms (GCM) 10K type strain sequencing project: providing services to taxonomists for standard genome sequencing and annotation.</title>
        <authorList>
            <consortium name="The Broad Institute Genomics Platform"/>
            <consortium name="The Broad Institute Genome Sequencing Center for Infectious Disease"/>
            <person name="Wu L."/>
            <person name="Ma J."/>
        </authorList>
    </citation>
    <scope>NUCLEOTIDE SEQUENCE [LARGE SCALE GENOMIC DNA]</scope>
    <source>
        <strain evidence="4">CGMCC 1.10363</strain>
    </source>
</reference>
<organism evidence="3 4">
    <name type="scientific">Gryllotalpicola reticulitermitis</name>
    <dbReference type="NCBI Taxonomy" id="1184153"/>
    <lineage>
        <taxon>Bacteria</taxon>
        <taxon>Bacillati</taxon>
        <taxon>Actinomycetota</taxon>
        <taxon>Actinomycetes</taxon>
        <taxon>Micrococcales</taxon>
        <taxon>Microbacteriaceae</taxon>
        <taxon>Gryllotalpicola</taxon>
    </lineage>
</organism>
<feature type="region of interest" description="Disordered" evidence="1">
    <location>
        <begin position="123"/>
        <end position="143"/>
    </location>
</feature>